<feature type="signal peptide" evidence="1">
    <location>
        <begin position="1"/>
        <end position="19"/>
    </location>
</feature>
<accession>A0A0R3RM69</accession>
<dbReference type="STRING" id="1147741.A0A0R3RM69"/>
<dbReference type="AlphaFoldDB" id="A0A0R3RM69"/>
<reference evidence="3" key="1">
    <citation type="submission" date="2017-02" db="UniProtKB">
        <authorList>
            <consortium name="WormBaseParasite"/>
        </authorList>
    </citation>
    <scope>IDENTIFICATION</scope>
</reference>
<evidence type="ECO:0000313" key="2">
    <source>
        <dbReference type="Proteomes" id="UP000050640"/>
    </source>
</evidence>
<evidence type="ECO:0000256" key="1">
    <source>
        <dbReference type="SAM" id="SignalP"/>
    </source>
</evidence>
<sequence>MQFVFYLLVVTVLAHYQLPDFTCPAGEYAVALGCSSVQQCRPYTTDPVDCIRNACCVKSSNSSQVPYMAPVICSNGGIALAVGCIQSQQCLSFTKEAVACLQGICCTVPQKCPNGGRVVGLHCTNSESCVPLVRGCPVICVDAMCCTT</sequence>
<evidence type="ECO:0000313" key="3">
    <source>
        <dbReference type="WBParaSite" id="EEL_0000257901-mRNA-1"/>
    </source>
</evidence>
<dbReference type="Proteomes" id="UP000050640">
    <property type="component" value="Unplaced"/>
</dbReference>
<protein>
    <submittedName>
        <fullName evidence="3">EB domain-containing protein</fullName>
    </submittedName>
</protein>
<feature type="chain" id="PRO_5006447629" evidence="1">
    <location>
        <begin position="20"/>
        <end position="148"/>
    </location>
</feature>
<organism evidence="2 3">
    <name type="scientific">Elaeophora elaphi</name>
    <dbReference type="NCBI Taxonomy" id="1147741"/>
    <lineage>
        <taxon>Eukaryota</taxon>
        <taxon>Metazoa</taxon>
        <taxon>Ecdysozoa</taxon>
        <taxon>Nematoda</taxon>
        <taxon>Chromadorea</taxon>
        <taxon>Rhabditida</taxon>
        <taxon>Spirurina</taxon>
        <taxon>Spiruromorpha</taxon>
        <taxon>Filarioidea</taxon>
        <taxon>Onchocercidae</taxon>
        <taxon>Elaeophora</taxon>
    </lineage>
</organism>
<keyword evidence="2" id="KW-1185">Reference proteome</keyword>
<proteinExistence type="predicted"/>
<name>A0A0R3RM69_9BILA</name>
<dbReference type="WBParaSite" id="EEL_0000257901-mRNA-1">
    <property type="protein sequence ID" value="EEL_0000257901-mRNA-1"/>
    <property type="gene ID" value="EEL_0000257901"/>
</dbReference>
<keyword evidence="1" id="KW-0732">Signal</keyword>